<dbReference type="CDD" id="cd00821">
    <property type="entry name" value="PH"/>
    <property type="match status" value="2"/>
</dbReference>
<protein>
    <recommendedName>
        <fullName evidence="2">PH domain-containing protein</fullName>
    </recommendedName>
</protein>
<dbReference type="PROSITE" id="PS50003">
    <property type="entry name" value="PH_DOMAIN"/>
    <property type="match status" value="2"/>
</dbReference>
<feature type="compositionally biased region" description="Low complexity" evidence="1">
    <location>
        <begin position="487"/>
        <end position="500"/>
    </location>
</feature>
<dbReference type="InterPro" id="IPR001849">
    <property type="entry name" value="PH_domain"/>
</dbReference>
<feature type="compositionally biased region" description="Pro residues" evidence="1">
    <location>
        <begin position="350"/>
        <end position="359"/>
    </location>
</feature>
<evidence type="ECO:0000313" key="3">
    <source>
        <dbReference type="EMBL" id="TPX77318.1"/>
    </source>
</evidence>
<dbReference type="Proteomes" id="UP000320333">
    <property type="component" value="Unassembled WGS sequence"/>
</dbReference>
<dbReference type="OrthoDB" id="2161837at2759"/>
<proteinExistence type="predicted"/>
<feature type="compositionally biased region" description="Low complexity" evidence="1">
    <location>
        <begin position="421"/>
        <end position="441"/>
    </location>
</feature>
<sequence>MSAPLPIQTAASKSAAKLESLLHSMHAFSVDDELSPLTPVTPSSAPWTPAAASSGVPIRRSRSATRMAAVGCSATLAELQASSASLSAHFHKLHAAQEDSWKLRFVLLTQEDGNLYLFKNNTPTSLPITFLPLVSCSGILETQANGDTAYILRVQGDGRTADGMLVKRSWVLHCTDEATLSMWVHTISRILDHKHMAARAAAATAAAAAAAPPMMLLGTSPYLDQRSLSLSGAKPYLVRNNSKYSVDSSMTGGSSSPPSLYAGSAGRDSWMEAQRMHEMWLQKEAEDRELAELDARFQREMEMAEHKASMEDSRPKSVGSDKSDDKKKVTADKARKRVQAQMAAGYIMPQPQPQQPALPQPLFARSGRRPAAQSPLVAARKNAADKANNKTLFHHFFQMANLGPDNRLDSAVSMNNPQQPTTTTTTTGTTATQSKASTSSSRLHELLASLNDFSVSTSRNSLSSSDGAADGASDLRIDTALPLPRDSTGSAATASPGSSFRRSRSVGGRRDSTDTSAMDAVTMYDPRTGLDAPVTLELLQATSMVLSGFLHKLQPSTDASGSRWKQRFVVLSDDGILFIFRSNGAGSATPLTVMPVTGCSSYQDVDEGAWILRVNGDSRKERRSWTFRVDSDSMLRTWLQGIHRSISDVESSPSTSISTRAITIAGTATHPRSTSMPRVDSYTDSLSQYGSTAGSSSSFRSVARAQTQPGPVNAEEREAQMKAMHQQYLLSQKAAQEQFALRKEAASLERAESSPSPVPEKGGADKVARKASASKPRKQRPMMVGVDMDLLS</sequence>
<name>A0A507FPD7_9FUNG</name>
<feature type="region of interest" description="Disordered" evidence="1">
    <location>
        <begin position="480"/>
        <end position="517"/>
    </location>
</feature>
<evidence type="ECO:0000256" key="1">
    <source>
        <dbReference type="SAM" id="MobiDB-lite"/>
    </source>
</evidence>
<reference evidence="3 4" key="1">
    <citation type="journal article" date="2019" name="Sci. Rep.">
        <title>Comparative genomics of chytrid fungi reveal insights into the obligate biotrophic and pathogenic lifestyle of Synchytrium endobioticum.</title>
        <authorList>
            <person name="van de Vossenberg B.T.L.H."/>
            <person name="Warris S."/>
            <person name="Nguyen H.D.T."/>
            <person name="van Gent-Pelzer M.P.E."/>
            <person name="Joly D.L."/>
            <person name="van de Geest H.C."/>
            <person name="Bonants P.J.M."/>
            <person name="Smith D.S."/>
            <person name="Levesque C.A."/>
            <person name="van der Lee T.A.J."/>
        </authorList>
    </citation>
    <scope>NUCLEOTIDE SEQUENCE [LARGE SCALE GENOMIC DNA]</scope>
    <source>
        <strain evidence="3 4">CBS 675.73</strain>
    </source>
</reference>
<feature type="region of interest" description="Disordered" evidence="1">
    <location>
        <begin position="245"/>
        <end position="265"/>
    </location>
</feature>
<evidence type="ECO:0000259" key="2">
    <source>
        <dbReference type="PROSITE" id="PS50003"/>
    </source>
</evidence>
<dbReference type="AlphaFoldDB" id="A0A507FPD7"/>
<evidence type="ECO:0000313" key="4">
    <source>
        <dbReference type="Proteomes" id="UP000320333"/>
    </source>
</evidence>
<dbReference type="EMBL" id="QEAP01000023">
    <property type="protein sequence ID" value="TPX77318.1"/>
    <property type="molecule type" value="Genomic_DNA"/>
</dbReference>
<dbReference type="Gene3D" id="2.30.29.30">
    <property type="entry name" value="Pleckstrin-homology domain (PH domain)/Phosphotyrosine-binding domain (PTB)"/>
    <property type="match status" value="2"/>
</dbReference>
<comment type="caution">
    <text evidence="3">The sequence shown here is derived from an EMBL/GenBank/DDBJ whole genome shotgun (WGS) entry which is preliminary data.</text>
</comment>
<dbReference type="Pfam" id="PF00169">
    <property type="entry name" value="PH"/>
    <property type="match status" value="2"/>
</dbReference>
<gene>
    <name evidence="3" type="ORF">CcCBS67573_g01400</name>
</gene>
<dbReference type="InterPro" id="IPR011993">
    <property type="entry name" value="PH-like_dom_sf"/>
</dbReference>
<dbReference type="SMART" id="SM00233">
    <property type="entry name" value="PH"/>
    <property type="match status" value="2"/>
</dbReference>
<accession>A0A507FPD7</accession>
<feature type="region of interest" description="Disordered" evidence="1">
    <location>
        <begin position="741"/>
        <end position="792"/>
    </location>
</feature>
<feature type="region of interest" description="Disordered" evidence="1">
    <location>
        <begin position="349"/>
        <end position="375"/>
    </location>
</feature>
<keyword evidence="4" id="KW-1185">Reference proteome</keyword>
<feature type="region of interest" description="Disordered" evidence="1">
    <location>
        <begin position="407"/>
        <end position="442"/>
    </location>
</feature>
<feature type="region of interest" description="Disordered" evidence="1">
    <location>
        <begin position="303"/>
        <end position="335"/>
    </location>
</feature>
<feature type="compositionally biased region" description="Basic and acidic residues" evidence="1">
    <location>
        <begin position="303"/>
        <end position="333"/>
    </location>
</feature>
<feature type="compositionally biased region" description="Low complexity" evidence="1">
    <location>
        <begin position="245"/>
        <end position="259"/>
    </location>
</feature>
<feature type="compositionally biased region" description="Basic and acidic residues" evidence="1">
    <location>
        <begin position="741"/>
        <end position="752"/>
    </location>
</feature>
<organism evidence="3 4">
    <name type="scientific">Chytriomyces confervae</name>
    <dbReference type="NCBI Taxonomy" id="246404"/>
    <lineage>
        <taxon>Eukaryota</taxon>
        <taxon>Fungi</taxon>
        <taxon>Fungi incertae sedis</taxon>
        <taxon>Chytridiomycota</taxon>
        <taxon>Chytridiomycota incertae sedis</taxon>
        <taxon>Chytridiomycetes</taxon>
        <taxon>Chytridiales</taxon>
        <taxon>Chytriomycetaceae</taxon>
        <taxon>Chytriomyces</taxon>
    </lineage>
</organism>
<feature type="domain" description="PH" evidence="2">
    <location>
        <begin position="543"/>
        <end position="647"/>
    </location>
</feature>
<dbReference type="SUPFAM" id="SSF50729">
    <property type="entry name" value="PH domain-like"/>
    <property type="match status" value="2"/>
</dbReference>
<feature type="domain" description="PH" evidence="2">
    <location>
        <begin position="83"/>
        <end position="192"/>
    </location>
</feature>